<evidence type="ECO:0000313" key="4">
    <source>
        <dbReference type="EMBL" id="UUX50090.1"/>
    </source>
</evidence>
<feature type="compositionally biased region" description="Pro residues" evidence="1">
    <location>
        <begin position="180"/>
        <end position="189"/>
    </location>
</feature>
<evidence type="ECO:0000256" key="1">
    <source>
        <dbReference type="SAM" id="MobiDB-lite"/>
    </source>
</evidence>
<dbReference type="InterPro" id="IPR007730">
    <property type="entry name" value="SPOR-like_dom"/>
</dbReference>
<dbReference type="Proteomes" id="UP001060336">
    <property type="component" value="Chromosome"/>
</dbReference>
<evidence type="ECO:0000259" key="3">
    <source>
        <dbReference type="PROSITE" id="PS51724"/>
    </source>
</evidence>
<keyword evidence="2" id="KW-1133">Transmembrane helix</keyword>
<proteinExistence type="predicted"/>
<keyword evidence="2" id="KW-0812">Transmembrane</keyword>
<accession>A0A9J7ATA9</accession>
<dbReference type="RefSeq" id="WP_257769103.1">
    <property type="nucleotide sequence ID" value="NZ_CP102480.1"/>
</dbReference>
<dbReference type="PROSITE" id="PS51724">
    <property type="entry name" value="SPOR"/>
    <property type="match status" value="1"/>
</dbReference>
<reference evidence="4" key="1">
    <citation type="submission" date="2022-08" db="EMBL/GenBank/DDBJ databases">
        <title>Nisaea acidiphila sp. nov., isolated from a marine algal debris and emended description of the genus Nisaea Urios et al. 2008.</title>
        <authorList>
            <person name="Kwon K."/>
        </authorList>
    </citation>
    <scope>NUCLEOTIDE SEQUENCE</scope>
    <source>
        <strain evidence="4">MEBiC11861</strain>
    </source>
</reference>
<feature type="compositionally biased region" description="Low complexity" evidence="1">
    <location>
        <begin position="204"/>
        <end position="223"/>
    </location>
</feature>
<dbReference type="EMBL" id="CP102480">
    <property type="protein sequence ID" value="UUX50090.1"/>
    <property type="molecule type" value="Genomic_DNA"/>
</dbReference>
<feature type="region of interest" description="Disordered" evidence="1">
    <location>
        <begin position="65"/>
        <end position="223"/>
    </location>
</feature>
<dbReference type="SUPFAM" id="SSF110997">
    <property type="entry name" value="Sporulation related repeat"/>
    <property type="match status" value="1"/>
</dbReference>
<protein>
    <submittedName>
        <fullName evidence="4">SPOR domain-containing protein</fullName>
    </submittedName>
</protein>
<dbReference type="Gene3D" id="3.30.70.1070">
    <property type="entry name" value="Sporulation related repeat"/>
    <property type="match status" value="1"/>
</dbReference>
<dbReference type="GO" id="GO:0042834">
    <property type="term" value="F:peptidoglycan binding"/>
    <property type="evidence" value="ECO:0007669"/>
    <property type="project" value="InterPro"/>
</dbReference>
<keyword evidence="5" id="KW-1185">Reference proteome</keyword>
<feature type="compositionally biased region" description="Pro residues" evidence="1">
    <location>
        <begin position="118"/>
        <end position="135"/>
    </location>
</feature>
<gene>
    <name evidence="4" type="ORF">NUH88_22230</name>
</gene>
<feature type="domain" description="SPOR" evidence="3">
    <location>
        <begin position="221"/>
        <end position="304"/>
    </location>
</feature>
<feature type="region of interest" description="Disordered" evidence="1">
    <location>
        <begin position="1"/>
        <end position="32"/>
    </location>
</feature>
<sequence>MSLHSGAPERPRIIEEDERPGPPPLMSEERGKGRGLTILAAVLAVTAFSGVVWYAYDQGRRIGSETAAPLIKAEPSPSKVRPDSPGGMQIPHQDKLVLDDLGSGRGAQNGESRVERLLPPPETPVPAPEPLPAAPAPAVSGSEPQSVASAPVEAPKAPSAMAQIPPAKRPEEAASAPKALVPPPPPAPAPAGEKAPAPAPSAPKPAETAAAKPAPAPTTKAPAAGNYKIQIAALRNQDAAKREWTRVQSANKALLGALSPTFQRISTDNGVFFRVQGGPLTENAAKQACDALKAKGQACLVVRR</sequence>
<name>A0A9J7ATA9_9PROT</name>
<organism evidence="4 5">
    <name type="scientific">Nisaea acidiphila</name>
    <dbReference type="NCBI Taxonomy" id="1862145"/>
    <lineage>
        <taxon>Bacteria</taxon>
        <taxon>Pseudomonadati</taxon>
        <taxon>Pseudomonadota</taxon>
        <taxon>Alphaproteobacteria</taxon>
        <taxon>Rhodospirillales</taxon>
        <taxon>Thalassobaculaceae</taxon>
        <taxon>Nisaea</taxon>
    </lineage>
</organism>
<feature type="transmembrane region" description="Helical" evidence="2">
    <location>
        <begin position="36"/>
        <end position="56"/>
    </location>
</feature>
<dbReference type="AlphaFoldDB" id="A0A9J7ATA9"/>
<dbReference type="InterPro" id="IPR036680">
    <property type="entry name" value="SPOR-like_sf"/>
</dbReference>
<dbReference type="Pfam" id="PF05036">
    <property type="entry name" value="SPOR"/>
    <property type="match status" value="1"/>
</dbReference>
<evidence type="ECO:0000256" key="2">
    <source>
        <dbReference type="SAM" id="Phobius"/>
    </source>
</evidence>
<dbReference type="KEGG" id="naci:NUH88_22230"/>
<evidence type="ECO:0000313" key="5">
    <source>
        <dbReference type="Proteomes" id="UP001060336"/>
    </source>
</evidence>
<keyword evidence="2" id="KW-0472">Membrane</keyword>